<gene>
    <name evidence="1" type="ORF">EH206_04855</name>
</gene>
<evidence type="ECO:0000313" key="2">
    <source>
        <dbReference type="Proteomes" id="UP000303847"/>
    </source>
</evidence>
<sequence>MFSDDYRECPIPKLFAKTGDSGWNMDIHHHTHGVNPANCLPMVNDAFDLMGNLYGTSSLSGRDSDWGMNHTHDIDRDVNPANGLPTMDSVIDVMGNPCGTNFNHIGDGDFHSGLGFGSDF</sequence>
<accession>A0ABX5UXB5</accession>
<name>A0ABX5UXB5_9GAMM</name>
<dbReference type="Proteomes" id="UP000303847">
    <property type="component" value="Chromosome"/>
</dbReference>
<organism evidence="1 2">
    <name type="scientific">Brenneria nigrifluens DSM 30175 = ATCC 13028</name>
    <dbReference type="NCBI Taxonomy" id="1121120"/>
    <lineage>
        <taxon>Bacteria</taxon>
        <taxon>Pseudomonadati</taxon>
        <taxon>Pseudomonadota</taxon>
        <taxon>Gammaproteobacteria</taxon>
        <taxon>Enterobacterales</taxon>
        <taxon>Pectobacteriaceae</taxon>
        <taxon>Brenneria</taxon>
    </lineage>
</organism>
<reference evidence="1 2" key="1">
    <citation type="submission" date="2018-11" db="EMBL/GenBank/DDBJ databases">
        <title>Genome sequences of Brenneria nigrifluens and Brenneria rubrifaciens.</title>
        <authorList>
            <person name="Poret-Peterson A.T."/>
            <person name="McClean A.E."/>
            <person name="Kluepfel D.A."/>
        </authorList>
    </citation>
    <scope>NUCLEOTIDE SEQUENCE [LARGE SCALE GENOMIC DNA]</scope>
    <source>
        <strain evidence="1 2">ATCC 13028</strain>
    </source>
</reference>
<keyword evidence="2" id="KW-1185">Reference proteome</keyword>
<dbReference type="RefSeq" id="WP_136163958.1">
    <property type="nucleotide sequence ID" value="NZ_CP034036.1"/>
</dbReference>
<dbReference type="EMBL" id="CP034036">
    <property type="protein sequence ID" value="QCR03590.1"/>
    <property type="molecule type" value="Genomic_DNA"/>
</dbReference>
<protein>
    <submittedName>
        <fullName evidence="1">Uncharacterized protein</fullName>
    </submittedName>
</protein>
<evidence type="ECO:0000313" key="1">
    <source>
        <dbReference type="EMBL" id="QCR03590.1"/>
    </source>
</evidence>
<proteinExistence type="predicted"/>